<protein>
    <submittedName>
        <fullName evidence="2">Uncharacterized protein</fullName>
    </submittedName>
</protein>
<sequence>MSASRSLYWRSQLAARCAAVGELKGRAADRDTLSQRRSTLPSSPPLWKSTRLQWICVADQESQRPPVERALNPPQEEEGMRLGEHFVPLSWEYAPQSPCQHEGMSRA</sequence>
<proteinExistence type="predicted"/>
<dbReference type="AlphaFoldDB" id="A0AAD7W6J8"/>
<gene>
    <name evidence="2" type="ORF">AAFF_G00199400</name>
</gene>
<evidence type="ECO:0000313" key="2">
    <source>
        <dbReference type="EMBL" id="KAJ8384734.1"/>
    </source>
</evidence>
<name>A0AAD7W6J8_9TELE</name>
<evidence type="ECO:0000313" key="3">
    <source>
        <dbReference type="Proteomes" id="UP001221898"/>
    </source>
</evidence>
<evidence type="ECO:0000256" key="1">
    <source>
        <dbReference type="SAM" id="MobiDB-lite"/>
    </source>
</evidence>
<dbReference type="Proteomes" id="UP001221898">
    <property type="component" value="Unassembled WGS sequence"/>
</dbReference>
<keyword evidence="3" id="KW-1185">Reference proteome</keyword>
<organism evidence="2 3">
    <name type="scientific">Aldrovandia affinis</name>
    <dbReference type="NCBI Taxonomy" id="143900"/>
    <lineage>
        <taxon>Eukaryota</taxon>
        <taxon>Metazoa</taxon>
        <taxon>Chordata</taxon>
        <taxon>Craniata</taxon>
        <taxon>Vertebrata</taxon>
        <taxon>Euteleostomi</taxon>
        <taxon>Actinopterygii</taxon>
        <taxon>Neopterygii</taxon>
        <taxon>Teleostei</taxon>
        <taxon>Notacanthiformes</taxon>
        <taxon>Halosauridae</taxon>
        <taxon>Aldrovandia</taxon>
    </lineage>
</organism>
<dbReference type="EMBL" id="JAINUG010000266">
    <property type="protein sequence ID" value="KAJ8384734.1"/>
    <property type="molecule type" value="Genomic_DNA"/>
</dbReference>
<feature type="region of interest" description="Disordered" evidence="1">
    <location>
        <begin position="26"/>
        <end position="45"/>
    </location>
</feature>
<comment type="caution">
    <text evidence="2">The sequence shown here is derived from an EMBL/GenBank/DDBJ whole genome shotgun (WGS) entry which is preliminary data.</text>
</comment>
<accession>A0AAD7W6J8</accession>
<reference evidence="2" key="1">
    <citation type="journal article" date="2023" name="Science">
        <title>Genome structures resolve the early diversification of teleost fishes.</title>
        <authorList>
            <person name="Parey E."/>
            <person name="Louis A."/>
            <person name="Montfort J."/>
            <person name="Bouchez O."/>
            <person name="Roques C."/>
            <person name="Iampietro C."/>
            <person name="Lluch J."/>
            <person name="Castinel A."/>
            <person name="Donnadieu C."/>
            <person name="Desvignes T."/>
            <person name="Floi Bucao C."/>
            <person name="Jouanno E."/>
            <person name="Wen M."/>
            <person name="Mejri S."/>
            <person name="Dirks R."/>
            <person name="Jansen H."/>
            <person name="Henkel C."/>
            <person name="Chen W.J."/>
            <person name="Zahm M."/>
            <person name="Cabau C."/>
            <person name="Klopp C."/>
            <person name="Thompson A.W."/>
            <person name="Robinson-Rechavi M."/>
            <person name="Braasch I."/>
            <person name="Lecointre G."/>
            <person name="Bobe J."/>
            <person name="Postlethwait J.H."/>
            <person name="Berthelot C."/>
            <person name="Roest Crollius H."/>
            <person name="Guiguen Y."/>
        </authorList>
    </citation>
    <scope>NUCLEOTIDE SEQUENCE</scope>
    <source>
        <strain evidence="2">NC1722</strain>
    </source>
</reference>